<evidence type="ECO:0000256" key="6">
    <source>
        <dbReference type="ARBA" id="ARBA00023163"/>
    </source>
</evidence>
<dbReference type="InterPro" id="IPR034154">
    <property type="entry name" value="TOPRIM_DnaG/twinkle"/>
</dbReference>
<dbReference type="InterPro" id="IPR006171">
    <property type="entry name" value="TOPRIM_dom"/>
</dbReference>
<comment type="caution">
    <text evidence="9">The sequence shown here is derived from an EMBL/GenBank/DDBJ whole genome shotgun (WGS) entry which is preliminary data.</text>
</comment>
<keyword evidence="6" id="KW-0804">Transcription</keyword>
<gene>
    <name evidence="9" type="ORF">HHL27_19805</name>
</gene>
<dbReference type="GO" id="GO:0008270">
    <property type="term" value="F:zinc ion binding"/>
    <property type="evidence" value="ECO:0007669"/>
    <property type="project" value="InterPro"/>
</dbReference>
<dbReference type="GO" id="GO:0000428">
    <property type="term" value="C:DNA-directed RNA polymerase complex"/>
    <property type="evidence" value="ECO:0007669"/>
    <property type="project" value="UniProtKB-KW"/>
</dbReference>
<keyword evidence="5" id="KW-0235">DNA replication</keyword>
<evidence type="ECO:0000313" key="10">
    <source>
        <dbReference type="Proteomes" id="UP000583556"/>
    </source>
</evidence>
<sequence>MPKPSNFHLTQIGQAIVRRFQGKWHGTQGMCRCPAHDDRTPSLSVTLGTRALLFHCFAGCTNQAILRALSDQGIRITQLFDGPSRVHGPPVEPTITPSRNAVRLWQEAYPLSGSTADQYLQLRGIATPTPEIRFHPRTPLGPKGSVQFLPAMLVAVRSDAGIIAVHRTFIDPATATVASVDGPKRALGRLGTGAVRLGWSFDGKLGLAEGIETALSATQIFGIPCWATLGNERFGKVAIPDSVTELHLFTDADKGGRLAETRARAAHGRSRRTIFTHCPPIGGQDWNDVLMAAATDDASKPSGGEGGRGG</sequence>
<dbReference type="GO" id="GO:0003677">
    <property type="term" value="F:DNA binding"/>
    <property type="evidence" value="ECO:0007669"/>
    <property type="project" value="InterPro"/>
</dbReference>
<name>A0A7Y0BT58_9SPHN</name>
<dbReference type="AlphaFoldDB" id="A0A7Y0BT58"/>
<evidence type="ECO:0000256" key="2">
    <source>
        <dbReference type="ARBA" id="ARBA00022515"/>
    </source>
</evidence>
<accession>A0A7Y0BT58</accession>
<keyword evidence="2" id="KW-0639">Primosome</keyword>
<evidence type="ECO:0000256" key="5">
    <source>
        <dbReference type="ARBA" id="ARBA00022705"/>
    </source>
</evidence>
<dbReference type="RefSeq" id="WP_169495125.1">
    <property type="nucleotide sequence ID" value="NZ_JABBGM010000014.1"/>
</dbReference>
<dbReference type="Proteomes" id="UP000583556">
    <property type="component" value="Unassembled WGS sequence"/>
</dbReference>
<feature type="domain" description="DUF7146" evidence="8">
    <location>
        <begin position="99"/>
        <end position="197"/>
    </location>
</feature>
<evidence type="ECO:0000256" key="1">
    <source>
        <dbReference type="ARBA" id="ARBA00022478"/>
    </source>
</evidence>
<evidence type="ECO:0000256" key="4">
    <source>
        <dbReference type="ARBA" id="ARBA00022695"/>
    </source>
</evidence>
<dbReference type="GO" id="GO:1990077">
    <property type="term" value="C:primosome complex"/>
    <property type="evidence" value="ECO:0007669"/>
    <property type="project" value="UniProtKB-KW"/>
</dbReference>
<dbReference type="Gene3D" id="3.90.580.10">
    <property type="entry name" value="Zinc finger, CHC2-type domain"/>
    <property type="match status" value="1"/>
</dbReference>
<dbReference type="Pfam" id="PF23639">
    <property type="entry name" value="DUF7146"/>
    <property type="match status" value="1"/>
</dbReference>
<evidence type="ECO:0000259" key="7">
    <source>
        <dbReference type="Pfam" id="PF13362"/>
    </source>
</evidence>
<dbReference type="GO" id="GO:0016779">
    <property type="term" value="F:nucleotidyltransferase activity"/>
    <property type="evidence" value="ECO:0007669"/>
    <property type="project" value="UniProtKB-KW"/>
</dbReference>
<feature type="domain" description="Toprim" evidence="7">
    <location>
        <begin position="205"/>
        <end position="294"/>
    </location>
</feature>
<keyword evidence="3" id="KW-0808">Transferase</keyword>
<evidence type="ECO:0000256" key="3">
    <source>
        <dbReference type="ARBA" id="ARBA00022679"/>
    </source>
</evidence>
<reference evidence="9 10" key="1">
    <citation type="submission" date="2020-04" db="EMBL/GenBank/DDBJ databases">
        <title>Novosphingobium sp. TW-4 isolated from soil.</title>
        <authorList>
            <person name="Dahal R.H."/>
            <person name="Chaudhary D.K."/>
        </authorList>
    </citation>
    <scope>NUCLEOTIDE SEQUENCE [LARGE SCALE GENOMIC DNA]</scope>
    <source>
        <strain evidence="9 10">TW-4</strain>
    </source>
</reference>
<dbReference type="InterPro" id="IPR055570">
    <property type="entry name" value="DUF7146"/>
</dbReference>
<evidence type="ECO:0000313" key="9">
    <source>
        <dbReference type="EMBL" id="NML95923.1"/>
    </source>
</evidence>
<keyword evidence="4" id="KW-0548">Nucleotidyltransferase</keyword>
<protein>
    <submittedName>
        <fullName evidence="9">Virulence protein</fullName>
    </submittedName>
</protein>
<organism evidence="9 10">
    <name type="scientific">Novosphingobium olei</name>
    <dbReference type="NCBI Taxonomy" id="2728851"/>
    <lineage>
        <taxon>Bacteria</taxon>
        <taxon>Pseudomonadati</taxon>
        <taxon>Pseudomonadota</taxon>
        <taxon>Alphaproteobacteria</taxon>
        <taxon>Sphingomonadales</taxon>
        <taxon>Sphingomonadaceae</taxon>
        <taxon>Novosphingobium</taxon>
    </lineage>
</organism>
<dbReference type="InterPro" id="IPR036977">
    <property type="entry name" value="DNA_primase_Znf_CHC2"/>
</dbReference>
<dbReference type="CDD" id="cd01029">
    <property type="entry name" value="TOPRIM_primases"/>
    <property type="match status" value="1"/>
</dbReference>
<keyword evidence="1" id="KW-0240">DNA-directed RNA polymerase</keyword>
<dbReference type="GO" id="GO:0006269">
    <property type="term" value="P:DNA replication, synthesis of primer"/>
    <property type="evidence" value="ECO:0007669"/>
    <property type="project" value="UniProtKB-KW"/>
</dbReference>
<proteinExistence type="predicted"/>
<dbReference type="SUPFAM" id="SSF57783">
    <property type="entry name" value="Zinc beta-ribbon"/>
    <property type="match status" value="1"/>
</dbReference>
<evidence type="ECO:0000259" key="8">
    <source>
        <dbReference type="Pfam" id="PF23639"/>
    </source>
</evidence>
<dbReference type="Pfam" id="PF13362">
    <property type="entry name" value="Toprim_3"/>
    <property type="match status" value="1"/>
</dbReference>
<keyword evidence="10" id="KW-1185">Reference proteome</keyword>
<dbReference type="EMBL" id="JABBGM010000014">
    <property type="protein sequence ID" value="NML95923.1"/>
    <property type="molecule type" value="Genomic_DNA"/>
</dbReference>